<dbReference type="Pfam" id="PF21089">
    <property type="entry name" value="PKS_DH_N"/>
    <property type="match status" value="1"/>
</dbReference>
<keyword evidence="5" id="KW-0560">Oxidoreductase</keyword>
<dbReference type="CDD" id="cd05195">
    <property type="entry name" value="enoyl_red"/>
    <property type="match status" value="1"/>
</dbReference>
<dbReference type="InterPro" id="IPR001227">
    <property type="entry name" value="Ac_transferase_dom_sf"/>
</dbReference>
<dbReference type="Pfam" id="PF23114">
    <property type="entry name" value="NAD-bd_HRPKS_sdrA"/>
    <property type="match status" value="1"/>
</dbReference>
<dbReference type="InterPro" id="IPR011032">
    <property type="entry name" value="GroES-like_sf"/>
</dbReference>
<dbReference type="SUPFAM" id="SSF53335">
    <property type="entry name" value="S-adenosyl-L-methionine-dependent methyltransferases"/>
    <property type="match status" value="1"/>
</dbReference>
<dbReference type="Proteomes" id="UP001321749">
    <property type="component" value="Unassembled WGS sequence"/>
</dbReference>
<keyword evidence="3" id="KW-0808">Transferase</keyword>
<dbReference type="InterPro" id="IPR016036">
    <property type="entry name" value="Malonyl_transacylase_ACP-bd"/>
</dbReference>
<feature type="domain" description="PKS/mFAS DH" evidence="12">
    <location>
        <begin position="958"/>
        <end position="1260"/>
    </location>
</feature>
<proteinExistence type="predicted"/>
<dbReference type="SMART" id="SM00827">
    <property type="entry name" value="PKS_AT"/>
    <property type="match status" value="1"/>
</dbReference>
<dbReference type="InterPro" id="IPR014043">
    <property type="entry name" value="Acyl_transferase_dom"/>
</dbReference>
<dbReference type="InterPro" id="IPR049551">
    <property type="entry name" value="PKS_DH_C"/>
</dbReference>
<dbReference type="Gene3D" id="3.40.50.150">
    <property type="entry name" value="Vaccinia Virus protein VP39"/>
    <property type="match status" value="1"/>
</dbReference>
<dbReference type="InterPro" id="IPR020841">
    <property type="entry name" value="PKS_Beta-ketoAc_synthase_dom"/>
</dbReference>
<dbReference type="PROSITE" id="PS50075">
    <property type="entry name" value="CARRIER"/>
    <property type="match status" value="1"/>
</dbReference>
<dbReference type="InterPro" id="IPR020807">
    <property type="entry name" value="PKS_DH"/>
</dbReference>
<dbReference type="InterPro" id="IPR014031">
    <property type="entry name" value="Ketoacyl_synth_C"/>
</dbReference>
<evidence type="ECO:0000256" key="2">
    <source>
        <dbReference type="ARBA" id="ARBA00022553"/>
    </source>
</evidence>
<dbReference type="SUPFAM" id="SSF53901">
    <property type="entry name" value="Thiolase-like"/>
    <property type="match status" value="1"/>
</dbReference>
<dbReference type="SUPFAM" id="SSF51735">
    <property type="entry name" value="NAD(P)-binding Rossmann-fold domains"/>
    <property type="match status" value="3"/>
</dbReference>
<dbReference type="Pfam" id="PF00550">
    <property type="entry name" value="PP-binding"/>
    <property type="match status" value="1"/>
</dbReference>
<dbReference type="InterPro" id="IPR029063">
    <property type="entry name" value="SAM-dependent_MTases_sf"/>
</dbReference>
<dbReference type="Gene3D" id="3.40.50.720">
    <property type="entry name" value="NAD(P)-binding Rossmann-like Domain"/>
    <property type="match status" value="3"/>
</dbReference>
<dbReference type="InterPro" id="IPR020843">
    <property type="entry name" value="ER"/>
</dbReference>
<keyword evidence="4" id="KW-0521">NADP</keyword>
<dbReference type="FunFam" id="3.40.366.10:FF:000002">
    <property type="entry name" value="Probable polyketide synthase 2"/>
    <property type="match status" value="1"/>
</dbReference>
<dbReference type="InterPro" id="IPR006162">
    <property type="entry name" value="Ppantetheine_attach_site"/>
</dbReference>
<dbReference type="Gene3D" id="3.40.47.10">
    <property type="match status" value="1"/>
</dbReference>
<dbReference type="SMART" id="SM00825">
    <property type="entry name" value="PKS_KS"/>
    <property type="match status" value="1"/>
</dbReference>
<feature type="active site" description="Proton acceptor; for dehydratase activity" evidence="8">
    <location>
        <position position="990"/>
    </location>
</feature>
<evidence type="ECO:0000256" key="6">
    <source>
        <dbReference type="ARBA" id="ARBA00023268"/>
    </source>
</evidence>
<dbReference type="Gene3D" id="3.90.180.10">
    <property type="entry name" value="Medium-chain alcohol dehydrogenases, catalytic domain"/>
    <property type="match status" value="1"/>
</dbReference>
<dbReference type="PROSITE" id="PS00012">
    <property type="entry name" value="PHOSPHOPANTETHEINE"/>
    <property type="match status" value="1"/>
</dbReference>
<sequence length="2575" mass="277349">MGSTDSPDWATEPIAIIGLSCKFAGEASTPSGLWNMMSQGRNAWTPFPLSRFNAKGAYHPDSQKLGTTSVKGAHFMDEDPGLFDANFFSFSGEAAAAVDPHAVAGSNTAVYSATFMHDYHEGLVRDEDNLPRFEPIGTLVAMSANRISHFFDLRGASFTLDTGCSGALVALHQAVLGLRAGEADMAIVSGANVMLAPDQFKTLTSLGMLSPDGKSYALDARANGYGRGEGVGTIVVKRLGDALAAGDPVRAIIRETALNQDGKTETITTPSESAQIELMRECYRRAGLSPSDTQYFELHGTGTPTGDPIEARAIAAVFGPGGPTRRGPLRVGSVKTNIGHTEAASGLASVIKVVLALEKGQLPPTVNFETPNPKLRLDEWNLKVATELEPWPAAPGEPWRASVNNFGYGGSNSHVILEGVTSFLSASSTHANGYHLNNGHALTNGHTLTNGHAQTNGFAQTNGHSEAESSSKPKSEILVFYARDEQACKRMVSSTKEYLQQHSSLGPSIMQDLSYTLSLHRTRFPSGWVSAHAVPYSDTDLTPAIEALESAPQFKPTRLPSSPPRIGMVFTGQGAQWYAMGRELIEPYPVFKATLLEADSYLKDFGADWSLSEELMRDAATTRVNQTALSISICVAVQIALVRLLKTWGITPAAVTSHSSGEIAAAYAAGALSLRQAMACAYYRSSYAAITPRSGPKGAMAAVGVGEKAAAAYLKRLRKADGKAILACVNSPNSVTIAGDEAAVVHVLEMAAENSVFARRLKVDTGYHSHHMMPIAEPYRKALRGALAMQKEDEGKTLDAIFSSPVTGGRITQAKQLADPEHWVGSLLQPVEFVKAFTDMVGPASSSANVDLILEVGPHTALGGPIKEISALPEFEGLEIPYMGCLTRNQDARECMLAMALNLVRKGYQVDLSATRISGQQKPRVLSDLPSYPWNHANRHWAEARVNQAYRERDQAPHHLLGSPVPGANPEAATWRQRVRVSESPWLRDHVVQGNILYPGAGYICLAIEAMKQLSAESASSYKLRDIEIHQALVVPDNADGIEIQTVLRTFSGKTIGARGWREFEILSVTQDSHWTQHAKGLITVDSHPTDKKSVPSPLEDSGYTRRIDPEDMWSSLSKHGMNHGPLFRNTTSIVQDGSPKNKIRRCVTTIKVAVCDADAPVSKHLLHPTTLDSVVIASYAALPGGGAQEEGARVPVSIKKLWVSAAVANTPGHAFTCHTQMGHLNPKSFQADVTVVDNSAPVLEVEGLVCQSLGRSFDPEQQPQWTKDIYAKVEWAPDLLLSTGLSGGSQAAKTWLGPPRELKPKDKHVLMGLRRICVYFCHDAIQSLTEQDIANLKPHHVKYYAWMKDTLDLAASGRLGPNSDKWTRDSLLERERNIAFAESKSADGELICRLGPLLAPILRGEQAPLEAMMQDKLLFKYEANAVRFAPGFAQLTALLRAVVHKNPRARVLEIGAGAGGATRHALQTLGAKNEGGPFVDSWHFTDISSGFFEAARDEFASQVNMRFDKLDIEQDPAAQGFQLESYDIVVASRVLHATKGMARTLENVRKLMKPGASLLLMETTQDQVDIQFVYGLLPDWWLSEESERKSSPSFSSAGWESVLKSAGFNGIDLELRDYEAHQDMYSLSSILASVPALPSNLPEDGVVIVTSNAAAPPDNWLQAVRATIAKTVGGSLPAVQSLESPTVSCTAKFCVFLGEAGRPLLNNLSDTAALNGIRTMLTTSKGVLWVTRGGAVECTDPDMALANGFLRVIRNEYVGRSLVTLDLDAKNPAWSESDVSAIVHVMADGVGSRQGPSDSEENEFALRDGLVLVPRIYKDAPLNKMLSPDAAEPEHIAESALFQDGRPLSLKVGMPGFLDSLVFDDHEGYEEWYPEEDAVEIEPQAYGVNSRDVMVAMGQLRENIMGVECAGVITSLGSEAAAQGFAVGDRVMALLRGPLGSSARVCWQCVSHVPEGMSFEEAASMLMVFTTAYVGLVDVARLWQGQSVLINGVTDAVGQAAIMLAKDYLGADVYVTVGSQEERKFLTREYNLLPARIFNIDDASLKSDILAATGGRGVGVVLNSLSGPSLQAGFDVLAPFGHFVEVGKRDLQDNSLLEMSTFSRVASFTSVDIIVLARERPSEACRVINEVARLAGQGVIRPISPVTVFPLGQISKAMRFVQTEKQMGKVVLSVSPEEQVKVLPRVPKPKLKADASYLIVGGVGGLGRPTAFWMAANGAKNLIVLSRSAGKLDETSSFVTGLRELGCRVVTVSCDVSDKDDLARALQRCETQERLPPIRGVVQGATVLRDSILENLTLDDWQTSIKPKVTATWNLHWYFSKSDMLDFFVVFSSLSGIFGWASQGNYAAGGSFQDALALWRTSQGLPAVSLDIGWVKGVGASESKIVSDGLGKSGQSLALSDEDVMQALATAILHPLDQPQMLVGLNSGPGPHWDMTSNNSPMGRDARFVPLRYRPPIGAKGQGQSQAQNGAEGDVKPLSALLKESASPEDAQKLTADAIAMKLADIFMRERDDIDLKMSPSSLGVDSLVAVELRNMLMLKAGADVPILNILQSASLSALASDVVAKSTYVTSKA</sequence>
<dbReference type="Gene3D" id="1.10.1200.10">
    <property type="entry name" value="ACP-like"/>
    <property type="match status" value="1"/>
</dbReference>
<dbReference type="SMART" id="SM00829">
    <property type="entry name" value="PKS_ER"/>
    <property type="match status" value="1"/>
</dbReference>
<dbReference type="InterPro" id="IPR013217">
    <property type="entry name" value="Methyltransf_12"/>
</dbReference>
<evidence type="ECO:0000259" key="10">
    <source>
        <dbReference type="PROSITE" id="PS50075"/>
    </source>
</evidence>
<dbReference type="Pfam" id="PF00698">
    <property type="entry name" value="Acyl_transf_1"/>
    <property type="match status" value="1"/>
</dbReference>
<dbReference type="InterPro" id="IPR016035">
    <property type="entry name" value="Acyl_Trfase/lysoPLipase"/>
</dbReference>
<dbReference type="GO" id="GO:0030639">
    <property type="term" value="P:polyketide biosynthetic process"/>
    <property type="evidence" value="ECO:0007669"/>
    <property type="project" value="UniProtKB-ARBA"/>
</dbReference>
<dbReference type="InterPro" id="IPR036291">
    <property type="entry name" value="NAD(P)-bd_dom_sf"/>
</dbReference>
<keyword evidence="14" id="KW-1185">Reference proteome</keyword>
<dbReference type="Pfam" id="PF08240">
    <property type="entry name" value="ADH_N"/>
    <property type="match status" value="1"/>
</dbReference>
<dbReference type="PANTHER" id="PTHR43775:SF29">
    <property type="entry name" value="ASPERFURANONE POLYKETIDE SYNTHASE AFOG-RELATED"/>
    <property type="match status" value="1"/>
</dbReference>
<dbReference type="Gene3D" id="3.40.366.10">
    <property type="entry name" value="Malonyl-Coenzyme A Acyl Carrier Protein, domain 2"/>
    <property type="match status" value="1"/>
</dbReference>
<feature type="active site" description="Proton donor; for dehydratase activity" evidence="8">
    <location>
        <position position="1173"/>
    </location>
</feature>
<accession>A0AAV9HC27</accession>
<evidence type="ECO:0000313" key="13">
    <source>
        <dbReference type="EMBL" id="KAK4458321.1"/>
    </source>
</evidence>
<dbReference type="InterPro" id="IPR042104">
    <property type="entry name" value="PKS_dehydratase_sf"/>
</dbReference>
<dbReference type="GO" id="GO:0006633">
    <property type="term" value="P:fatty acid biosynthetic process"/>
    <property type="evidence" value="ECO:0007669"/>
    <property type="project" value="TreeGrafter"/>
</dbReference>
<comment type="caution">
    <text evidence="13">The sequence shown here is derived from an EMBL/GenBank/DDBJ whole genome shotgun (WGS) entry which is preliminary data.</text>
</comment>
<dbReference type="InterPro" id="IPR020806">
    <property type="entry name" value="PKS_PP-bd"/>
</dbReference>
<keyword evidence="1" id="KW-0596">Phosphopantetheine</keyword>
<dbReference type="SUPFAM" id="SSF47336">
    <property type="entry name" value="ACP-like"/>
    <property type="match status" value="1"/>
</dbReference>
<dbReference type="InterPro" id="IPR049900">
    <property type="entry name" value="PKS_mFAS_DH"/>
</dbReference>
<name>A0AAV9HC27_9PEZI</name>
<dbReference type="Pfam" id="PF14765">
    <property type="entry name" value="PS-DH"/>
    <property type="match status" value="1"/>
</dbReference>
<keyword evidence="2" id="KW-0597">Phosphoprotein</keyword>
<reference evidence="13" key="1">
    <citation type="journal article" date="2023" name="Mol. Phylogenet. Evol.">
        <title>Genome-scale phylogeny and comparative genomics of the fungal order Sordariales.</title>
        <authorList>
            <person name="Hensen N."/>
            <person name="Bonometti L."/>
            <person name="Westerberg I."/>
            <person name="Brannstrom I.O."/>
            <person name="Guillou S."/>
            <person name="Cros-Aarteil S."/>
            <person name="Calhoun S."/>
            <person name="Haridas S."/>
            <person name="Kuo A."/>
            <person name="Mondo S."/>
            <person name="Pangilinan J."/>
            <person name="Riley R."/>
            <person name="LaButti K."/>
            <person name="Andreopoulos B."/>
            <person name="Lipzen A."/>
            <person name="Chen C."/>
            <person name="Yan M."/>
            <person name="Daum C."/>
            <person name="Ng V."/>
            <person name="Clum A."/>
            <person name="Steindorff A."/>
            <person name="Ohm R.A."/>
            <person name="Martin F."/>
            <person name="Silar P."/>
            <person name="Natvig D.O."/>
            <person name="Lalanne C."/>
            <person name="Gautier V."/>
            <person name="Ament-Velasquez S.L."/>
            <person name="Kruys A."/>
            <person name="Hutchinson M.I."/>
            <person name="Powell A.J."/>
            <person name="Barry K."/>
            <person name="Miller A.N."/>
            <person name="Grigoriev I.V."/>
            <person name="Debuchy R."/>
            <person name="Gladieux P."/>
            <person name="Hiltunen Thoren M."/>
            <person name="Johannesson H."/>
        </authorList>
    </citation>
    <scope>NUCLEOTIDE SEQUENCE</scope>
    <source>
        <strain evidence="13">PSN324</strain>
    </source>
</reference>
<dbReference type="Gene3D" id="3.10.129.110">
    <property type="entry name" value="Polyketide synthase dehydratase"/>
    <property type="match status" value="1"/>
</dbReference>
<feature type="region of interest" description="C-terminal hotdog fold" evidence="8">
    <location>
        <begin position="1104"/>
        <end position="1260"/>
    </location>
</feature>
<dbReference type="GO" id="GO:0031177">
    <property type="term" value="F:phosphopantetheine binding"/>
    <property type="evidence" value="ECO:0007669"/>
    <property type="project" value="InterPro"/>
</dbReference>
<dbReference type="Pfam" id="PF08659">
    <property type="entry name" value="KR"/>
    <property type="match status" value="1"/>
</dbReference>
<keyword evidence="7" id="KW-0012">Acyltransferase</keyword>
<dbReference type="Pfam" id="PF02801">
    <property type="entry name" value="Ketoacyl-synt_C"/>
    <property type="match status" value="1"/>
</dbReference>
<dbReference type="InterPro" id="IPR013154">
    <property type="entry name" value="ADH-like_N"/>
</dbReference>
<evidence type="ECO:0000256" key="3">
    <source>
        <dbReference type="ARBA" id="ARBA00022679"/>
    </source>
</evidence>
<dbReference type="Pfam" id="PF13602">
    <property type="entry name" value="ADH_zinc_N_2"/>
    <property type="match status" value="1"/>
</dbReference>
<dbReference type="InterPro" id="IPR050091">
    <property type="entry name" value="PKS_NRPS_Biosynth_Enz"/>
</dbReference>
<dbReference type="GO" id="GO:0004312">
    <property type="term" value="F:fatty acid synthase activity"/>
    <property type="evidence" value="ECO:0007669"/>
    <property type="project" value="TreeGrafter"/>
</dbReference>
<dbReference type="SUPFAM" id="SSF52151">
    <property type="entry name" value="FabD/lysophospholipase-like"/>
    <property type="match status" value="1"/>
</dbReference>
<keyword evidence="6" id="KW-0511">Multifunctional enzyme</keyword>
<dbReference type="InterPro" id="IPR056501">
    <property type="entry name" value="NAD-bd_HRPKS_sdrA"/>
</dbReference>
<dbReference type="Pfam" id="PF08242">
    <property type="entry name" value="Methyltransf_12"/>
    <property type="match status" value="1"/>
</dbReference>
<dbReference type="InterPro" id="IPR016039">
    <property type="entry name" value="Thiolase-like"/>
</dbReference>
<evidence type="ECO:0000256" key="4">
    <source>
        <dbReference type="ARBA" id="ARBA00022857"/>
    </source>
</evidence>
<evidence type="ECO:0000256" key="9">
    <source>
        <dbReference type="SAM" id="MobiDB-lite"/>
    </source>
</evidence>
<evidence type="ECO:0000313" key="14">
    <source>
        <dbReference type="Proteomes" id="UP001321749"/>
    </source>
</evidence>
<feature type="domain" description="Carrier" evidence="10">
    <location>
        <begin position="2491"/>
        <end position="2568"/>
    </location>
</feature>
<evidence type="ECO:0000256" key="5">
    <source>
        <dbReference type="ARBA" id="ARBA00023002"/>
    </source>
</evidence>
<dbReference type="Pfam" id="PF16197">
    <property type="entry name" value="KAsynt_C_assoc"/>
    <property type="match status" value="1"/>
</dbReference>
<evidence type="ECO:0000256" key="1">
    <source>
        <dbReference type="ARBA" id="ARBA00022450"/>
    </source>
</evidence>
<gene>
    <name evidence="13" type="ORF">QBC42DRAFT_314928</name>
</gene>
<dbReference type="SUPFAM" id="SSF55048">
    <property type="entry name" value="Probable ACP-binding domain of malonyl-CoA ACP transacylase"/>
    <property type="match status" value="1"/>
</dbReference>
<dbReference type="InterPro" id="IPR032821">
    <property type="entry name" value="PKS_assoc"/>
</dbReference>
<dbReference type="InterPro" id="IPR057326">
    <property type="entry name" value="KR_dom"/>
</dbReference>
<dbReference type="PROSITE" id="PS52019">
    <property type="entry name" value="PKS_MFAS_DH"/>
    <property type="match status" value="1"/>
</dbReference>
<evidence type="ECO:0000259" key="11">
    <source>
        <dbReference type="PROSITE" id="PS52004"/>
    </source>
</evidence>
<protein>
    <submittedName>
        <fullName evidence="13">Polyketide synthase</fullName>
    </submittedName>
</protein>
<dbReference type="EMBL" id="MU865073">
    <property type="protein sequence ID" value="KAK4458321.1"/>
    <property type="molecule type" value="Genomic_DNA"/>
</dbReference>
<dbReference type="SMART" id="SM00826">
    <property type="entry name" value="PKS_DH"/>
    <property type="match status" value="1"/>
</dbReference>
<dbReference type="SMART" id="SM00822">
    <property type="entry name" value="PKS_KR"/>
    <property type="match status" value="1"/>
</dbReference>
<dbReference type="PANTHER" id="PTHR43775">
    <property type="entry name" value="FATTY ACID SYNTHASE"/>
    <property type="match status" value="1"/>
</dbReference>
<dbReference type="InterPro" id="IPR013968">
    <property type="entry name" value="PKS_KR"/>
</dbReference>
<dbReference type="InterPro" id="IPR009081">
    <property type="entry name" value="PP-bd_ACP"/>
</dbReference>
<reference evidence="13" key="2">
    <citation type="submission" date="2023-06" db="EMBL/GenBank/DDBJ databases">
        <authorList>
            <consortium name="Lawrence Berkeley National Laboratory"/>
            <person name="Mondo S.J."/>
            <person name="Hensen N."/>
            <person name="Bonometti L."/>
            <person name="Westerberg I."/>
            <person name="Brannstrom I.O."/>
            <person name="Guillou S."/>
            <person name="Cros-Aarteil S."/>
            <person name="Calhoun S."/>
            <person name="Haridas S."/>
            <person name="Kuo A."/>
            <person name="Pangilinan J."/>
            <person name="Riley R."/>
            <person name="Labutti K."/>
            <person name="Andreopoulos B."/>
            <person name="Lipzen A."/>
            <person name="Chen C."/>
            <person name="Yanf M."/>
            <person name="Daum C."/>
            <person name="Ng V."/>
            <person name="Clum A."/>
            <person name="Steindorff A."/>
            <person name="Ohm R."/>
            <person name="Martin F."/>
            <person name="Silar P."/>
            <person name="Natvig D."/>
            <person name="Lalanne C."/>
            <person name="Gautier V."/>
            <person name="Ament-Velasquez S.L."/>
            <person name="Kruys A."/>
            <person name="Hutchinson M.I."/>
            <person name="Powell A.J."/>
            <person name="Barry K."/>
            <person name="Miller A.N."/>
            <person name="Grigoriev I.V."/>
            <person name="Debuchy R."/>
            <person name="Gladieux P."/>
            <person name="Thoren M.H."/>
            <person name="Johannesson H."/>
        </authorList>
    </citation>
    <scope>NUCLEOTIDE SEQUENCE</scope>
    <source>
        <strain evidence="13">PSN324</strain>
    </source>
</reference>
<dbReference type="InterPro" id="IPR036736">
    <property type="entry name" value="ACP-like_sf"/>
</dbReference>
<dbReference type="GO" id="GO:0016491">
    <property type="term" value="F:oxidoreductase activity"/>
    <property type="evidence" value="ECO:0007669"/>
    <property type="project" value="UniProtKB-KW"/>
</dbReference>
<dbReference type="Gene3D" id="3.30.70.3290">
    <property type="match status" value="1"/>
</dbReference>
<dbReference type="SUPFAM" id="SSF50129">
    <property type="entry name" value="GroES-like"/>
    <property type="match status" value="1"/>
</dbReference>
<feature type="compositionally biased region" description="Polar residues" evidence="9">
    <location>
        <begin position="450"/>
        <end position="464"/>
    </location>
</feature>
<evidence type="ECO:0000259" key="12">
    <source>
        <dbReference type="PROSITE" id="PS52019"/>
    </source>
</evidence>
<dbReference type="InterPro" id="IPR049552">
    <property type="entry name" value="PKS_DH_N"/>
</dbReference>
<feature type="region of interest" description="Disordered" evidence="9">
    <location>
        <begin position="1086"/>
        <end position="1106"/>
    </location>
</feature>
<feature type="domain" description="Ketosynthase family 3 (KS3)" evidence="11">
    <location>
        <begin position="11"/>
        <end position="419"/>
    </location>
</feature>
<dbReference type="CDD" id="cd02440">
    <property type="entry name" value="AdoMet_MTases"/>
    <property type="match status" value="1"/>
</dbReference>
<feature type="region of interest" description="Disordered" evidence="9">
    <location>
        <begin position="450"/>
        <end position="471"/>
    </location>
</feature>
<evidence type="ECO:0000256" key="8">
    <source>
        <dbReference type="PROSITE-ProRule" id="PRU01363"/>
    </source>
</evidence>
<dbReference type="SMART" id="SM00823">
    <property type="entry name" value="PKS_PP"/>
    <property type="match status" value="1"/>
</dbReference>
<feature type="region of interest" description="N-terminal hotdog fold" evidence="8">
    <location>
        <begin position="958"/>
        <end position="1090"/>
    </location>
</feature>
<dbReference type="PROSITE" id="PS52004">
    <property type="entry name" value="KS3_2"/>
    <property type="match status" value="1"/>
</dbReference>
<evidence type="ECO:0000256" key="7">
    <source>
        <dbReference type="ARBA" id="ARBA00023315"/>
    </source>
</evidence>
<dbReference type="Pfam" id="PF00109">
    <property type="entry name" value="ketoacyl-synt"/>
    <property type="match status" value="1"/>
</dbReference>
<organism evidence="13 14">
    <name type="scientific">Cladorrhinum samala</name>
    <dbReference type="NCBI Taxonomy" id="585594"/>
    <lineage>
        <taxon>Eukaryota</taxon>
        <taxon>Fungi</taxon>
        <taxon>Dikarya</taxon>
        <taxon>Ascomycota</taxon>
        <taxon>Pezizomycotina</taxon>
        <taxon>Sordariomycetes</taxon>
        <taxon>Sordariomycetidae</taxon>
        <taxon>Sordariales</taxon>
        <taxon>Podosporaceae</taxon>
        <taxon>Cladorrhinum</taxon>
    </lineage>
</organism>
<dbReference type="CDD" id="cd00833">
    <property type="entry name" value="PKS"/>
    <property type="match status" value="1"/>
</dbReference>
<dbReference type="InterPro" id="IPR014030">
    <property type="entry name" value="Ketoacyl_synth_N"/>
</dbReference>